<organism evidence="1">
    <name type="scientific">marine sediment metagenome</name>
    <dbReference type="NCBI Taxonomy" id="412755"/>
    <lineage>
        <taxon>unclassified sequences</taxon>
        <taxon>metagenomes</taxon>
        <taxon>ecological metagenomes</taxon>
    </lineage>
</organism>
<evidence type="ECO:0000313" key="2">
    <source>
        <dbReference type="EMBL" id="KKL59054.1"/>
    </source>
</evidence>
<sequence length="77" mass="8668">MPTVFNSYTVFDKEGELIVDECQTAGTTEDYFKGLSLHIRQQAHVMLVLKEGGTVERYKVTQPVIPEPKLGPKESLE</sequence>
<accession>A0A0F9A8K1</accession>
<evidence type="ECO:0000313" key="1">
    <source>
        <dbReference type="EMBL" id="KKL05780.1"/>
    </source>
</evidence>
<comment type="caution">
    <text evidence="1">The sequence shown here is derived from an EMBL/GenBank/DDBJ whole genome shotgun (WGS) entry which is preliminary data.</text>
</comment>
<dbReference type="EMBL" id="LAZR01043976">
    <property type="protein sequence ID" value="KKL05780.1"/>
    <property type="molecule type" value="Genomic_DNA"/>
</dbReference>
<protein>
    <submittedName>
        <fullName evidence="1">Uncharacterized protein</fullName>
    </submittedName>
</protein>
<proteinExistence type="predicted"/>
<reference evidence="1" key="1">
    <citation type="journal article" date="2015" name="Nature">
        <title>Complex archaea that bridge the gap between prokaryotes and eukaryotes.</title>
        <authorList>
            <person name="Spang A."/>
            <person name="Saw J.H."/>
            <person name="Jorgensen S.L."/>
            <person name="Zaremba-Niedzwiedzka K."/>
            <person name="Martijn J."/>
            <person name="Lind A.E."/>
            <person name="van Eijk R."/>
            <person name="Schleper C."/>
            <person name="Guy L."/>
            <person name="Ettema T.J."/>
        </authorList>
    </citation>
    <scope>NUCLEOTIDE SEQUENCE</scope>
</reference>
<name>A0A0F9A8K1_9ZZZZ</name>
<gene>
    <name evidence="2" type="ORF">LCGC14_2219240</name>
    <name evidence="1" type="ORF">LCGC14_2602580</name>
</gene>
<dbReference type="AlphaFoldDB" id="A0A0F9A8K1"/>
<dbReference type="EMBL" id="LAZR01029615">
    <property type="protein sequence ID" value="KKL59054.1"/>
    <property type="molecule type" value="Genomic_DNA"/>
</dbReference>